<reference evidence="1 2" key="1">
    <citation type="submission" date="2016-07" db="EMBL/GenBank/DDBJ databases">
        <title>High microdiversification within the ubiquitous acI lineage of Actinobacteria.</title>
        <authorList>
            <person name="Neuenschwander S.M."/>
            <person name="Salcher M."/>
            <person name="Ghai R."/>
            <person name="Pernthaler J."/>
        </authorList>
    </citation>
    <scope>NUCLEOTIDE SEQUENCE [LARGE SCALE GENOMIC DNA]</scope>
    <source>
        <strain evidence="1">MMS-IIB-91</strain>
    </source>
</reference>
<protein>
    <submittedName>
        <fullName evidence="1">Uncharacterized protein</fullName>
    </submittedName>
</protein>
<evidence type="ECO:0000313" key="1">
    <source>
        <dbReference type="EMBL" id="ASY24153.1"/>
    </source>
</evidence>
<dbReference type="RefSeq" id="WP_095688413.1">
    <property type="nucleotide sequence ID" value="NZ_CP016779.1"/>
</dbReference>
<proteinExistence type="predicted"/>
<dbReference type="AlphaFoldDB" id="A0A249L535"/>
<name>A0A249L535_9ACTN</name>
<dbReference type="KEGG" id="nab:B1sIIB91_04490"/>
<organism evidence="1 2">
    <name type="scientific">Candidatus Nanopelagicus abundans</name>
    <dbReference type="NCBI Taxonomy" id="1884916"/>
    <lineage>
        <taxon>Bacteria</taxon>
        <taxon>Bacillati</taxon>
        <taxon>Actinomycetota</taxon>
        <taxon>Actinomycetes</taxon>
        <taxon>Candidatus Nanopelagicales</taxon>
        <taxon>Candidatus Nanopelagicaceae</taxon>
        <taxon>Candidatus Nanopelagicus</taxon>
    </lineage>
</organism>
<evidence type="ECO:0000313" key="2">
    <source>
        <dbReference type="Proteomes" id="UP000217210"/>
    </source>
</evidence>
<gene>
    <name evidence="1" type="ORF">B1sIIB91_04490</name>
</gene>
<keyword evidence="2" id="KW-1185">Reference proteome</keyword>
<dbReference type="Proteomes" id="UP000217210">
    <property type="component" value="Chromosome"/>
</dbReference>
<dbReference type="EMBL" id="CP016779">
    <property type="protein sequence ID" value="ASY24153.1"/>
    <property type="molecule type" value="Genomic_DNA"/>
</dbReference>
<accession>A0A249L535</accession>
<sequence length="120" mass="13172">MKNLRVLALVLGVSTLSLSLVLPQMYSFLNRIDAKRHIDLGCKAFASDWGGKDSVNVGVFQTEFSLAALADPVYLPVAKASDALDASREQSVRAGFEREWIDALGTIQGLCQSYYGWDDK</sequence>